<gene>
    <name evidence="1" type="ORF">MB09_01325</name>
</gene>
<evidence type="ECO:0000313" key="2">
    <source>
        <dbReference type="Proteomes" id="UP000033497"/>
    </source>
</evidence>
<sequence>MTYKNNLDQTVFLVDSLRTIGYDVVIVNQPTYPENLVQQNPPIIDGGADYIERNAMAHVALYQALK</sequence>
<dbReference type="Proteomes" id="UP000033497">
    <property type="component" value="Unassembled WGS sequence"/>
</dbReference>
<accession>A0ABR5DM40</accession>
<keyword evidence="2" id="KW-1185">Reference proteome</keyword>
<name>A0ABR5DM40_9FLAO</name>
<reference evidence="1 2" key="1">
    <citation type="submission" date="2014-10" db="EMBL/GenBank/DDBJ databases">
        <title>Genome sequencing of Vitellibacter vladivostokensis KMM 3516.</title>
        <authorList>
            <person name="Thevarajoo S."/>
            <person name="Selvaratnam C."/>
            <person name="Goh K.M."/>
            <person name="Chong C.S."/>
        </authorList>
    </citation>
    <scope>NUCLEOTIDE SEQUENCE [LARGE SCALE GENOMIC DNA]</scope>
    <source>
        <strain evidence="1 2">KMM 3516</strain>
    </source>
</reference>
<dbReference type="EMBL" id="JSVU01000001">
    <property type="protein sequence ID" value="KJJ39841.1"/>
    <property type="molecule type" value="Genomic_DNA"/>
</dbReference>
<proteinExistence type="predicted"/>
<comment type="caution">
    <text evidence="1">The sequence shown here is derived from an EMBL/GenBank/DDBJ whole genome shotgun (WGS) entry which is preliminary data.</text>
</comment>
<evidence type="ECO:0000313" key="1">
    <source>
        <dbReference type="EMBL" id="KJJ39841.1"/>
    </source>
</evidence>
<organism evidence="1 2">
    <name type="scientific">Aequorivita vladivostokensis</name>
    <dbReference type="NCBI Taxonomy" id="171194"/>
    <lineage>
        <taxon>Bacteria</taxon>
        <taxon>Pseudomonadati</taxon>
        <taxon>Bacteroidota</taxon>
        <taxon>Flavobacteriia</taxon>
        <taxon>Flavobacteriales</taxon>
        <taxon>Flavobacteriaceae</taxon>
        <taxon>Aequorivita</taxon>
    </lineage>
</organism>
<dbReference type="RefSeq" id="WP_045079051.1">
    <property type="nucleotide sequence ID" value="NZ_JSVU01000001.1"/>
</dbReference>
<protein>
    <submittedName>
        <fullName evidence="1">Uncharacterized protein</fullName>
    </submittedName>
</protein>